<proteinExistence type="predicted"/>
<gene>
    <name evidence="1" type="ORF">ATB98_03915</name>
</gene>
<dbReference type="InterPro" id="IPR016024">
    <property type="entry name" value="ARM-type_fold"/>
</dbReference>
<evidence type="ECO:0000313" key="1">
    <source>
        <dbReference type="EMBL" id="OAP45817.1"/>
    </source>
</evidence>
<dbReference type="STRING" id="36856.ATB98_03915"/>
<accession>A0A178YEE6</accession>
<dbReference type="InterPro" id="IPR014825">
    <property type="entry name" value="DNA_alkylation"/>
</dbReference>
<dbReference type="Pfam" id="PF08713">
    <property type="entry name" value="DNA_alkylation"/>
    <property type="match status" value="1"/>
</dbReference>
<dbReference type="PANTHER" id="PTHR41291:SF1">
    <property type="entry name" value="DNA ALKYLATION REPAIR PROTEIN"/>
    <property type="match status" value="1"/>
</dbReference>
<dbReference type="Proteomes" id="UP000078507">
    <property type="component" value="Unassembled WGS sequence"/>
</dbReference>
<dbReference type="CDD" id="cd06561">
    <property type="entry name" value="AlkD_like"/>
    <property type="match status" value="1"/>
</dbReference>
<sequence length="230" mass="25050">MTPTPASAAQEIIDHLRARGSKDNVAGMARFGIATETALGLSNVVLRRIARAVGTDHARALDLWRSGIREARLLAAFTADPGALTLDEARRWASECNSWEVVDTVADLCIAARLEQVLVPEFADDDREFVRRLAFAMIATAAVHLKTEPDSALLAWLPLIETHSTDGRNFVKKAVNWALRQIGKRNAACHGPALAVAERLAASADRAARWTGRDAVRELTDARVLNRLGL</sequence>
<comment type="caution">
    <text evidence="1">The sequence shown here is derived from an EMBL/GenBank/DDBJ whole genome shotgun (WGS) entry which is preliminary data.</text>
</comment>
<name>A0A178YEE6_SINSA</name>
<protein>
    <submittedName>
        <fullName evidence="1">DNA alkylation repair protein</fullName>
    </submittedName>
</protein>
<dbReference type="SUPFAM" id="SSF48371">
    <property type="entry name" value="ARM repeat"/>
    <property type="match status" value="1"/>
</dbReference>
<dbReference type="AlphaFoldDB" id="A0A178YEE6"/>
<dbReference type="PANTHER" id="PTHR41291">
    <property type="entry name" value="DNA ALKYLATION REPAIR PROTEIN"/>
    <property type="match status" value="1"/>
</dbReference>
<organism evidence="1 2">
    <name type="scientific">Sinorhizobium saheli</name>
    <dbReference type="NCBI Taxonomy" id="36856"/>
    <lineage>
        <taxon>Bacteria</taxon>
        <taxon>Pseudomonadati</taxon>
        <taxon>Pseudomonadota</taxon>
        <taxon>Alphaproteobacteria</taxon>
        <taxon>Hyphomicrobiales</taxon>
        <taxon>Rhizobiaceae</taxon>
        <taxon>Sinorhizobium/Ensifer group</taxon>
        <taxon>Sinorhizobium</taxon>
    </lineage>
</organism>
<dbReference type="OrthoDB" id="7345147at2"/>
<dbReference type="EMBL" id="LNQB01000070">
    <property type="protein sequence ID" value="OAP45817.1"/>
    <property type="molecule type" value="Genomic_DNA"/>
</dbReference>
<reference evidence="1 2" key="1">
    <citation type="submission" date="2015-11" db="EMBL/GenBank/DDBJ databases">
        <title>Ensifer anhuiense sp. nov., an effective nitrogen fixation bacterium with Glycine soja.</title>
        <authorList>
            <person name="Yan H."/>
            <person name="Chen W."/>
        </authorList>
    </citation>
    <scope>NUCLEOTIDE SEQUENCE [LARGE SCALE GENOMIC DNA]</scope>
    <source>
        <strain evidence="1 2">LMG 7837</strain>
    </source>
</reference>
<keyword evidence="2" id="KW-1185">Reference proteome</keyword>
<evidence type="ECO:0000313" key="2">
    <source>
        <dbReference type="Proteomes" id="UP000078507"/>
    </source>
</evidence>
<dbReference type="Gene3D" id="1.25.10.90">
    <property type="match status" value="1"/>
</dbReference>
<dbReference type="RefSeq" id="WP_066873228.1">
    <property type="nucleotide sequence ID" value="NZ_LNQB01000070.1"/>
</dbReference>